<evidence type="ECO:0000256" key="3">
    <source>
        <dbReference type="ARBA" id="ARBA00023136"/>
    </source>
</evidence>
<dbReference type="Pfam" id="PF03783">
    <property type="entry name" value="CsgG"/>
    <property type="match status" value="1"/>
</dbReference>
<keyword evidence="8" id="KW-1185">Reference proteome</keyword>
<evidence type="ECO:0000256" key="4">
    <source>
        <dbReference type="ARBA" id="ARBA00023139"/>
    </source>
</evidence>
<keyword evidence="6" id="KW-0812">Transmembrane</keyword>
<evidence type="ECO:0000313" key="8">
    <source>
        <dbReference type="Proteomes" id="UP001307705"/>
    </source>
</evidence>
<gene>
    <name evidence="7" type="ORF">Ataiwa_05240</name>
</gene>
<evidence type="ECO:0000256" key="2">
    <source>
        <dbReference type="ARBA" id="ARBA00022729"/>
    </source>
</evidence>
<sequence length="469" mass="52551">MTVYKFLFQKTPHFSILLLLVFLGVGCSPYYYQPFQERKAQLGPETPMKSELLELPPPQDPIYVAVYKFRDQTGQYKESNVGASWSTAVTQGATNILIRALEESGWFVPIERENISNLLNERKIIRSSREQYEGTTDILLPPLLFAGVLLEGGIISYETNIYTGGAGVRYFGADASARYREDRVSIYLRAVSTNNGKILKTIYTTKSILSQEVSAGFFRYVKFKRLLEAETGYTYSEPTEMAITEAVEKAVYSMIIEGVEDQLWNFRDTTEVTQKVIADYNEEKKQNIQTDYIGRMYDSNLRSNFFVGGLGTLQTYEGDYSSSPFTPGFRGEFGFGFTKSLFLKGAIGFQQIEVTDIFRSADAYSDVGLTYLANSDGKISPYLGVSGGSFFDLQGEGVGLSGRSWLPYVRYNGGVEFMVSNKTALVVDGFLNQMLYDSFDEVSSGTFNDLVWGFGVGLKFYLGNQSSNE</sequence>
<proteinExistence type="predicted"/>
<name>A0ABQ6PWA7_9BACT</name>
<keyword evidence="1" id="KW-1003">Cell membrane</keyword>
<keyword evidence="5" id="KW-0449">Lipoprotein</keyword>
<evidence type="ECO:0008006" key="9">
    <source>
        <dbReference type="Google" id="ProtNLM"/>
    </source>
</evidence>
<keyword evidence="6" id="KW-1133">Transmembrane helix</keyword>
<dbReference type="PANTHER" id="PTHR41164:SF1">
    <property type="entry name" value="CURLI PRODUCTION ASSEMBLY_TRANSPORT COMPONENT CSGG"/>
    <property type="match status" value="1"/>
</dbReference>
<dbReference type="EMBL" id="BTPE01000002">
    <property type="protein sequence ID" value="GMQ32252.1"/>
    <property type="molecule type" value="Genomic_DNA"/>
</dbReference>
<comment type="caution">
    <text evidence="7">The sequence shown here is derived from an EMBL/GenBank/DDBJ whole genome shotgun (WGS) entry which is preliminary data.</text>
</comment>
<evidence type="ECO:0000313" key="7">
    <source>
        <dbReference type="EMBL" id="GMQ32252.1"/>
    </source>
</evidence>
<feature type="transmembrane region" description="Helical" evidence="6">
    <location>
        <begin position="12"/>
        <end position="32"/>
    </location>
</feature>
<protein>
    <recommendedName>
        <fullName evidence="9">Curli production assembly/transport component CsgG</fullName>
    </recommendedName>
</protein>
<dbReference type="PANTHER" id="PTHR41164">
    <property type="entry name" value="CURLI PRODUCTION ASSEMBLY/TRANSPORT COMPONENT CSGG"/>
    <property type="match status" value="1"/>
</dbReference>
<dbReference type="PROSITE" id="PS51257">
    <property type="entry name" value="PROKAR_LIPOPROTEIN"/>
    <property type="match status" value="1"/>
</dbReference>
<reference evidence="7 8" key="1">
    <citation type="submission" date="2023-08" db="EMBL/GenBank/DDBJ databases">
        <title>Draft genome sequence of Algoriphagus taiwanensis.</title>
        <authorList>
            <person name="Takatani N."/>
            <person name="Hosokawa M."/>
            <person name="Sawabe T."/>
        </authorList>
    </citation>
    <scope>NUCLEOTIDE SEQUENCE [LARGE SCALE GENOMIC DNA]</scope>
    <source>
        <strain evidence="7 8">JCM 19755</strain>
    </source>
</reference>
<keyword evidence="4" id="KW-0564">Palmitate</keyword>
<dbReference type="Gene3D" id="3.40.50.10610">
    <property type="entry name" value="ABC-type transport auxiliary lipoprotein component"/>
    <property type="match status" value="2"/>
</dbReference>
<keyword evidence="2" id="KW-0732">Signal</keyword>
<dbReference type="InterPro" id="IPR005534">
    <property type="entry name" value="Curli_assmbl/transp-comp_CsgG"/>
</dbReference>
<evidence type="ECO:0000256" key="1">
    <source>
        <dbReference type="ARBA" id="ARBA00022475"/>
    </source>
</evidence>
<evidence type="ECO:0000256" key="5">
    <source>
        <dbReference type="ARBA" id="ARBA00023288"/>
    </source>
</evidence>
<accession>A0ABQ6PWA7</accession>
<dbReference type="Proteomes" id="UP001307705">
    <property type="component" value="Unassembled WGS sequence"/>
</dbReference>
<evidence type="ECO:0000256" key="6">
    <source>
        <dbReference type="SAM" id="Phobius"/>
    </source>
</evidence>
<keyword evidence="3 6" id="KW-0472">Membrane</keyword>
<organism evidence="7 8">
    <name type="scientific">Algoriphagus taiwanensis</name>
    <dbReference type="NCBI Taxonomy" id="1445656"/>
    <lineage>
        <taxon>Bacteria</taxon>
        <taxon>Pseudomonadati</taxon>
        <taxon>Bacteroidota</taxon>
        <taxon>Cytophagia</taxon>
        <taxon>Cytophagales</taxon>
        <taxon>Cyclobacteriaceae</taxon>
        <taxon>Algoriphagus</taxon>
    </lineage>
</organism>